<organism evidence="1 2">
    <name type="scientific">Pseudomonas syringae CC1557</name>
    <dbReference type="NCBI Taxonomy" id="1357279"/>
    <lineage>
        <taxon>Bacteria</taxon>
        <taxon>Pseudomonadati</taxon>
        <taxon>Pseudomonadota</taxon>
        <taxon>Gammaproteobacteria</taxon>
        <taxon>Pseudomonadales</taxon>
        <taxon>Pseudomonadaceae</taxon>
        <taxon>Pseudomonas</taxon>
        <taxon>Pseudomonas syringae</taxon>
    </lineage>
</organism>
<evidence type="ECO:0000313" key="2">
    <source>
        <dbReference type="Proteomes" id="UP000019089"/>
    </source>
</evidence>
<protein>
    <submittedName>
        <fullName evidence="1">Uncharacterized protein</fullName>
    </submittedName>
</protein>
<dbReference type="Proteomes" id="UP000019089">
    <property type="component" value="Chromosome"/>
</dbReference>
<evidence type="ECO:0000313" key="1">
    <source>
        <dbReference type="EMBL" id="AHG43483.1"/>
    </source>
</evidence>
<dbReference type="HOGENOM" id="CLU_2882592_0_0_6"/>
<dbReference type="AlphaFoldDB" id="W0N2I9"/>
<dbReference type="EMBL" id="CP007014">
    <property type="protein sequence ID" value="AHG43483.1"/>
    <property type="molecule type" value="Genomic_DNA"/>
</dbReference>
<reference evidence="1 2" key="1">
    <citation type="submission" date="2013-12" db="EMBL/GenBank/DDBJ databases">
        <title>Interactions Between Genome Architecture and Virulence Genes in Pseudomonas syringae, strain CC1557 as a model.</title>
        <authorList>
            <person name="Baltrus D."/>
            <person name="Hockett K."/>
            <person name="Karlsrud E."/>
            <person name="Dougherty K."/>
            <person name="Nishimura M."/>
        </authorList>
    </citation>
    <scope>NUCLEOTIDE SEQUENCE [LARGE SCALE GENOMIC DNA]</scope>
    <source>
        <strain evidence="1 2">CC1557</strain>
    </source>
</reference>
<sequence length="63" mass="7098">MPIAEIAIPAPICQDSGSSNMAQAQSKVIGGLRYSTLVTRVSVLWRRQSQYPIRKFTCESHYR</sequence>
<accession>W0N2I9</accession>
<proteinExistence type="predicted"/>
<name>W0N2I9_PSESX</name>
<gene>
    <name evidence="1" type="ORF">N018_03245</name>
</gene>
<dbReference type="KEGG" id="psyr:N018_03245"/>